<evidence type="ECO:0000256" key="2">
    <source>
        <dbReference type="SAM" id="Phobius"/>
    </source>
</evidence>
<gene>
    <name evidence="3" type="ORF">G9403_10550</name>
</gene>
<dbReference type="AlphaFoldDB" id="A0ABD4XLJ9"/>
<evidence type="ECO:0008006" key="5">
    <source>
        <dbReference type="Google" id="ProtNLM"/>
    </source>
</evidence>
<evidence type="ECO:0000313" key="3">
    <source>
        <dbReference type="EMBL" id="MDF8372051.1"/>
    </source>
</evidence>
<keyword evidence="2" id="KW-0812">Transmembrane</keyword>
<keyword evidence="2" id="KW-1133">Transmembrane helix</keyword>
<dbReference type="RefSeq" id="WP_277362614.1">
    <property type="nucleotide sequence ID" value="NZ_JAANXN010000021.1"/>
</dbReference>
<comment type="caution">
    <text evidence="3">The sequence shown here is derived from an EMBL/GenBank/DDBJ whole genome shotgun (WGS) entry which is preliminary data.</text>
</comment>
<keyword evidence="1" id="KW-0175">Coiled coil</keyword>
<dbReference type="Proteomes" id="UP001215461">
    <property type="component" value="Unassembled WGS sequence"/>
</dbReference>
<reference evidence="3 4" key="1">
    <citation type="submission" date="2020-03" db="EMBL/GenBank/DDBJ databases">
        <title>Comparative genomics of Weissella paramesenteroides.</title>
        <authorList>
            <person name="Kant R."/>
            <person name="Takala T."/>
            <person name="Saris P."/>
        </authorList>
    </citation>
    <scope>NUCLEOTIDE SEQUENCE [LARGE SCALE GENOMIC DNA]</scope>
    <source>
        <strain evidence="3 4">SJ27-4</strain>
    </source>
</reference>
<accession>A0ABD4XLJ9</accession>
<name>A0ABD4XLJ9_WEIPA</name>
<proteinExistence type="predicted"/>
<organism evidence="3 4">
    <name type="scientific">Weissella paramesenteroides</name>
    <name type="common">Leuconostoc paramesenteroides</name>
    <dbReference type="NCBI Taxonomy" id="1249"/>
    <lineage>
        <taxon>Bacteria</taxon>
        <taxon>Bacillati</taxon>
        <taxon>Bacillota</taxon>
        <taxon>Bacilli</taxon>
        <taxon>Lactobacillales</taxon>
        <taxon>Lactobacillaceae</taxon>
        <taxon>Weissella</taxon>
    </lineage>
</organism>
<keyword evidence="2" id="KW-0472">Membrane</keyword>
<feature type="transmembrane region" description="Helical" evidence="2">
    <location>
        <begin position="133"/>
        <end position="155"/>
    </location>
</feature>
<feature type="coiled-coil region" evidence="1">
    <location>
        <begin position="61"/>
        <end position="117"/>
    </location>
</feature>
<feature type="transmembrane region" description="Helical" evidence="2">
    <location>
        <begin position="179"/>
        <end position="204"/>
    </location>
</feature>
<evidence type="ECO:0000256" key="1">
    <source>
        <dbReference type="SAM" id="Coils"/>
    </source>
</evidence>
<protein>
    <recommendedName>
        <fullName evidence="5">Mobilization protein</fullName>
    </recommendedName>
</protein>
<dbReference type="EMBL" id="JAANXN010000021">
    <property type="protein sequence ID" value="MDF8372051.1"/>
    <property type="molecule type" value="Genomic_DNA"/>
</dbReference>
<evidence type="ECO:0000313" key="4">
    <source>
        <dbReference type="Proteomes" id="UP001215461"/>
    </source>
</evidence>
<sequence length="221" mass="25536">MTKITDTETNKLLNEILIATQKGIQSGKISIADMPETKHMLQLTVYEYLAEQQKTTKNELIKQYQQTVAQTLENLTKVNANDFEQMKQHSHQLQAENQKVEHQIFKNQQQLETMQKQVEKNIKNDHAAGTIKFIGEIILSLTSLFLLIFIGTMFWNNGLASIWHWININGLSWVSTFKVIGGTLLSALVIGLGITLGLFPYFIIDWLKNKHEEHHNRYNHY</sequence>